<dbReference type="Gene3D" id="2.120.10.10">
    <property type="match status" value="1"/>
</dbReference>
<proteinExistence type="predicted"/>
<accession>A0ABW4VFL9</accession>
<name>A0ABW4VFL9_9BACT</name>
<protein>
    <submittedName>
        <fullName evidence="2">BNR repeat-containing protein</fullName>
    </submittedName>
</protein>
<sequence>MIKRIRISFVLLLLIACSCQAQRLENAPITETLVGEGWANNSINTVIFRRNSLDSDGKHQFVAYYDPEGFVVLGKRELSSGAWELNKTGYRGNVNDAHNSISIALDGEGYLHVSWDHHDNELRYAKSKAPYSLELGEKESMTGLGESKVTYPEFHRLPDGNLIFMYRSGSSGRGNLLINKYDTKSKVWSQIHTNLIDGEDQRSAYWQSYIDQLGNIHLSWVWRESWDVSTNHDMAYAVSKDQGLTWEKSTGEKYSLPITESSAEYAWKIPQNSSLINQTGMTADSEGNPYIVTYWAESDVPQLQVIFLKAGKWSKVSPNHRTQTFSLGGGGTKRIPISRPQVLVDDLSGIYIIYRDEERDSKVSMVYQNKSDWTVRDLTGQSVGQWEPTYDISLWKSTKSLHLFVQKVEQIDGEGIAEGKSSPIQVVEINHN</sequence>
<dbReference type="Proteomes" id="UP001597361">
    <property type="component" value="Unassembled WGS sequence"/>
</dbReference>
<feature type="signal peptide" evidence="1">
    <location>
        <begin position="1"/>
        <end position="21"/>
    </location>
</feature>
<comment type="caution">
    <text evidence="2">The sequence shown here is derived from an EMBL/GenBank/DDBJ whole genome shotgun (WGS) entry which is preliminary data.</text>
</comment>
<feature type="chain" id="PRO_5045733257" evidence="1">
    <location>
        <begin position="22"/>
        <end position="432"/>
    </location>
</feature>
<evidence type="ECO:0000313" key="2">
    <source>
        <dbReference type="EMBL" id="MFD2033407.1"/>
    </source>
</evidence>
<reference evidence="3" key="1">
    <citation type="journal article" date="2019" name="Int. J. Syst. Evol. Microbiol.">
        <title>The Global Catalogue of Microorganisms (GCM) 10K type strain sequencing project: providing services to taxonomists for standard genome sequencing and annotation.</title>
        <authorList>
            <consortium name="The Broad Institute Genomics Platform"/>
            <consortium name="The Broad Institute Genome Sequencing Center for Infectious Disease"/>
            <person name="Wu L."/>
            <person name="Ma J."/>
        </authorList>
    </citation>
    <scope>NUCLEOTIDE SEQUENCE [LARGE SCALE GENOMIC DNA]</scope>
    <source>
        <strain evidence="3">CGMCC 1.15180</strain>
    </source>
</reference>
<dbReference type="RefSeq" id="WP_376882716.1">
    <property type="nucleotide sequence ID" value="NZ_JBHUHR010000002.1"/>
</dbReference>
<evidence type="ECO:0000256" key="1">
    <source>
        <dbReference type="SAM" id="SignalP"/>
    </source>
</evidence>
<evidence type="ECO:0000313" key="3">
    <source>
        <dbReference type="Proteomes" id="UP001597361"/>
    </source>
</evidence>
<organism evidence="2 3">
    <name type="scientific">Belliella marina</name>
    <dbReference type="NCBI Taxonomy" id="1644146"/>
    <lineage>
        <taxon>Bacteria</taxon>
        <taxon>Pseudomonadati</taxon>
        <taxon>Bacteroidota</taxon>
        <taxon>Cytophagia</taxon>
        <taxon>Cytophagales</taxon>
        <taxon>Cyclobacteriaceae</taxon>
        <taxon>Belliella</taxon>
    </lineage>
</organism>
<dbReference type="EMBL" id="JBHUHR010000002">
    <property type="protein sequence ID" value="MFD2033407.1"/>
    <property type="molecule type" value="Genomic_DNA"/>
</dbReference>
<keyword evidence="3" id="KW-1185">Reference proteome</keyword>
<dbReference type="Pfam" id="PF15892">
    <property type="entry name" value="BNR_4"/>
    <property type="match status" value="1"/>
</dbReference>
<dbReference type="PROSITE" id="PS51257">
    <property type="entry name" value="PROKAR_LIPOPROTEIN"/>
    <property type="match status" value="1"/>
</dbReference>
<keyword evidence="1" id="KW-0732">Signal</keyword>
<gene>
    <name evidence="2" type="ORF">ACFSKL_01330</name>
</gene>